<evidence type="ECO:0000259" key="8">
    <source>
        <dbReference type="PROSITE" id="PS50928"/>
    </source>
</evidence>
<evidence type="ECO:0000256" key="2">
    <source>
        <dbReference type="ARBA" id="ARBA00022448"/>
    </source>
</evidence>
<comment type="caution">
    <text evidence="9">The sequence shown here is derived from an EMBL/GenBank/DDBJ whole genome shotgun (WGS) entry which is preliminary data.</text>
</comment>
<accession>A0ABV6U993</accession>
<feature type="transmembrane region" description="Helical" evidence="7">
    <location>
        <begin position="281"/>
        <end position="304"/>
    </location>
</feature>
<keyword evidence="4 7" id="KW-0812">Transmembrane</keyword>
<dbReference type="SUPFAM" id="SSF161098">
    <property type="entry name" value="MetI-like"/>
    <property type="match status" value="1"/>
</dbReference>
<dbReference type="PANTHER" id="PTHR43163:SF3">
    <property type="entry name" value="PEPTIDE ABC TRANSPORTER PERMEASE PROTEIN"/>
    <property type="match status" value="1"/>
</dbReference>
<dbReference type="Proteomes" id="UP001589870">
    <property type="component" value="Unassembled WGS sequence"/>
</dbReference>
<keyword evidence="3" id="KW-1003">Cell membrane</keyword>
<name>A0ABV6U993_9ACTN</name>
<dbReference type="Gene3D" id="1.10.3720.10">
    <property type="entry name" value="MetI-like"/>
    <property type="match status" value="1"/>
</dbReference>
<evidence type="ECO:0000256" key="5">
    <source>
        <dbReference type="ARBA" id="ARBA00022989"/>
    </source>
</evidence>
<feature type="transmembrane region" description="Helical" evidence="7">
    <location>
        <begin position="177"/>
        <end position="197"/>
    </location>
</feature>
<comment type="similarity">
    <text evidence="7">Belongs to the binding-protein-dependent transport system permease family.</text>
</comment>
<evidence type="ECO:0000313" key="9">
    <source>
        <dbReference type="EMBL" id="MFC0864748.1"/>
    </source>
</evidence>
<protein>
    <submittedName>
        <fullName evidence="9">ABC transporter permease</fullName>
    </submittedName>
</protein>
<evidence type="ECO:0000313" key="10">
    <source>
        <dbReference type="Proteomes" id="UP001589870"/>
    </source>
</evidence>
<evidence type="ECO:0000256" key="3">
    <source>
        <dbReference type="ARBA" id="ARBA00022475"/>
    </source>
</evidence>
<feature type="domain" description="ABC transmembrane type-1" evidence="8">
    <location>
        <begin position="95"/>
        <end position="304"/>
    </location>
</feature>
<dbReference type="CDD" id="cd06261">
    <property type="entry name" value="TM_PBP2"/>
    <property type="match status" value="1"/>
</dbReference>
<sequence>MRKVLAERLVSLPLVVLAMSAVIFGITYLVPGDAAESVAGVQADAAQVARLRQEMGLDAPLPSQYLSWLLDAVRGDLGRSLIDGAPVAGTIADRLPVTLSLTVAGAVVACLLGVPVGVMAGLRPRTLWDRAATTGASIGVAFPAFWLGLILVAIFSLRLGWLPAIGYVPIDADPAGWLGSIILPAVALGLTPAAALARQMRNSMAEVMGSDYVRTAHAKGMPRAQIVRRHALRNAAGPVVTQLGFWVAIMLGTSLIVEQVFSLPGIGGAMSNAIMQHDVPLLVGLALALVVIVVLVNLVVDLFLSALNPKTRQA</sequence>
<evidence type="ECO:0000256" key="7">
    <source>
        <dbReference type="RuleBase" id="RU363032"/>
    </source>
</evidence>
<comment type="subcellular location">
    <subcellularLocation>
        <location evidence="1 7">Cell membrane</location>
        <topology evidence="1 7">Multi-pass membrane protein</topology>
    </subcellularLocation>
</comment>
<keyword evidence="10" id="KW-1185">Reference proteome</keyword>
<organism evidence="9 10">
    <name type="scientific">Sphaerimonospora cavernae</name>
    <dbReference type="NCBI Taxonomy" id="1740611"/>
    <lineage>
        <taxon>Bacteria</taxon>
        <taxon>Bacillati</taxon>
        <taxon>Actinomycetota</taxon>
        <taxon>Actinomycetes</taxon>
        <taxon>Streptosporangiales</taxon>
        <taxon>Streptosporangiaceae</taxon>
        <taxon>Sphaerimonospora</taxon>
    </lineage>
</organism>
<dbReference type="PROSITE" id="PS50928">
    <property type="entry name" value="ABC_TM1"/>
    <property type="match status" value="1"/>
</dbReference>
<dbReference type="Pfam" id="PF00528">
    <property type="entry name" value="BPD_transp_1"/>
    <property type="match status" value="1"/>
</dbReference>
<dbReference type="InterPro" id="IPR045621">
    <property type="entry name" value="BPD_transp_1_N"/>
</dbReference>
<evidence type="ECO:0000256" key="1">
    <source>
        <dbReference type="ARBA" id="ARBA00004651"/>
    </source>
</evidence>
<evidence type="ECO:0000256" key="4">
    <source>
        <dbReference type="ARBA" id="ARBA00022692"/>
    </source>
</evidence>
<feature type="transmembrane region" description="Helical" evidence="7">
    <location>
        <begin position="134"/>
        <end position="157"/>
    </location>
</feature>
<dbReference type="EMBL" id="JBHMQT010000044">
    <property type="protein sequence ID" value="MFC0864748.1"/>
    <property type="molecule type" value="Genomic_DNA"/>
</dbReference>
<dbReference type="InterPro" id="IPR000515">
    <property type="entry name" value="MetI-like"/>
</dbReference>
<feature type="transmembrane region" description="Helical" evidence="7">
    <location>
        <begin position="99"/>
        <end position="122"/>
    </location>
</feature>
<feature type="transmembrane region" description="Helical" evidence="7">
    <location>
        <begin position="12"/>
        <end position="30"/>
    </location>
</feature>
<evidence type="ECO:0000256" key="6">
    <source>
        <dbReference type="ARBA" id="ARBA00023136"/>
    </source>
</evidence>
<dbReference type="RefSeq" id="WP_394302814.1">
    <property type="nucleotide sequence ID" value="NZ_JBHMQT010000044.1"/>
</dbReference>
<dbReference type="InterPro" id="IPR035906">
    <property type="entry name" value="MetI-like_sf"/>
</dbReference>
<keyword evidence="2 7" id="KW-0813">Transport</keyword>
<reference evidence="9 10" key="1">
    <citation type="submission" date="2024-09" db="EMBL/GenBank/DDBJ databases">
        <authorList>
            <person name="Sun Q."/>
            <person name="Mori K."/>
        </authorList>
    </citation>
    <scope>NUCLEOTIDE SEQUENCE [LARGE SCALE GENOMIC DNA]</scope>
    <source>
        <strain evidence="9 10">TBRC 1851</strain>
    </source>
</reference>
<proteinExistence type="inferred from homology"/>
<dbReference type="Pfam" id="PF19300">
    <property type="entry name" value="BPD_transp_1_N"/>
    <property type="match status" value="1"/>
</dbReference>
<keyword evidence="5 7" id="KW-1133">Transmembrane helix</keyword>
<keyword evidence="6 7" id="KW-0472">Membrane</keyword>
<feature type="transmembrane region" description="Helical" evidence="7">
    <location>
        <begin position="243"/>
        <end position="261"/>
    </location>
</feature>
<dbReference type="PANTHER" id="PTHR43163">
    <property type="entry name" value="DIPEPTIDE TRANSPORT SYSTEM PERMEASE PROTEIN DPPB-RELATED"/>
    <property type="match status" value="1"/>
</dbReference>
<gene>
    <name evidence="9" type="ORF">ACFHYQ_20870</name>
</gene>